<proteinExistence type="predicted"/>
<evidence type="ECO:0000256" key="1">
    <source>
        <dbReference type="SAM" id="MobiDB-lite"/>
    </source>
</evidence>
<feature type="region of interest" description="Disordered" evidence="1">
    <location>
        <begin position="27"/>
        <end position="47"/>
    </location>
</feature>
<dbReference type="RefSeq" id="XP_043137288.1">
    <property type="nucleotide sequence ID" value="XM_043279627.1"/>
</dbReference>
<feature type="compositionally biased region" description="Polar residues" evidence="1">
    <location>
        <begin position="34"/>
        <end position="43"/>
    </location>
</feature>
<reference evidence="2" key="1">
    <citation type="submission" date="2021-01" db="EMBL/GenBank/DDBJ databases">
        <authorList>
            <consortium name="Aspergillus chevalieri M1 genome sequencing consortium"/>
            <person name="Kazuki M."/>
            <person name="Futagami T."/>
        </authorList>
    </citation>
    <scope>NUCLEOTIDE SEQUENCE</scope>
    <source>
        <strain evidence="2">M1</strain>
    </source>
</reference>
<dbReference type="KEGG" id="ache:ACHE_41330A"/>
<keyword evidence="3" id="KW-1185">Reference proteome</keyword>
<name>A0A7R7VQ80_ASPCH</name>
<dbReference type="EMBL" id="AP024419">
    <property type="protein sequence ID" value="BCR88766.1"/>
    <property type="molecule type" value="Genomic_DNA"/>
</dbReference>
<accession>A0A7R7VQ80</accession>
<protein>
    <submittedName>
        <fullName evidence="2">Uncharacterized protein</fullName>
    </submittedName>
</protein>
<dbReference type="AlphaFoldDB" id="A0A7R7VQ80"/>
<dbReference type="Proteomes" id="UP000637239">
    <property type="component" value="Chromosome 4"/>
</dbReference>
<organism evidence="2 3">
    <name type="scientific">Aspergillus chevalieri</name>
    <name type="common">Eurotium chevalieri</name>
    <dbReference type="NCBI Taxonomy" id="182096"/>
    <lineage>
        <taxon>Eukaryota</taxon>
        <taxon>Fungi</taxon>
        <taxon>Dikarya</taxon>
        <taxon>Ascomycota</taxon>
        <taxon>Pezizomycotina</taxon>
        <taxon>Eurotiomycetes</taxon>
        <taxon>Eurotiomycetidae</taxon>
        <taxon>Eurotiales</taxon>
        <taxon>Aspergillaceae</taxon>
        <taxon>Aspergillus</taxon>
        <taxon>Aspergillus subgen. Aspergillus</taxon>
    </lineage>
</organism>
<feature type="region of interest" description="Disordered" evidence="1">
    <location>
        <begin position="62"/>
        <end position="103"/>
    </location>
</feature>
<sequence>MPSSKTDTAIRLPENADQTRRLRNVTQDRKAVSRMQNEANSSKNKVEDVNCWGTGQLLATGIDESANPVPDPVTFGNGRKARQNQQQQKDEADVYEAMNQQFD</sequence>
<evidence type="ECO:0000313" key="2">
    <source>
        <dbReference type="EMBL" id="BCR88766.1"/>
    </source>
</evidence>
<dbReference type="GeneID" id="66983124"/>
<gene>
    <name evidence="2" type="ORF">ACHE_41330A</name>
</gene>
<reference evidence="2" key="2">
    <citation type="submission" date="2021-02" db="EMBL/GenBank/DDBJ databases">
        <title>Aspergillus chevalieri M1 genome sequence.</title>
        <authorList>
            <person name="Kadooka C."/>
            <person name="Mori K."/>
            <person name="Futagami T."/>
        </authorList>
    </citation>
    <scope>NUCLEOTIDE SEQUENCE</scope>
    <source>
        <strain evidence="2">M1</strain>
    </source>
</reference>
<evidence type="ECO:0000313" key="3">
    <source>
        <dbReference type="Proteomes" id="UP000637239"/>
    </source>
</evidence>